<keyword evidence="2" id="KW-1185">Reference proteome</keyword>
<dbReference type="KEGG" id="coh:EAV92_21615"/>
<gene>
    <name evidence="1" type="ORF">EAV92_21615</name>
</gene>
<dbReference type="Proteomes" id="UP000269097">
    <property type="component" value="Chromosome"/>
</dbReference>
<protein>
    <submittedName>
        <fullName evidence="1">Uncharacterized protein</fullName>
    </submittedName>
</protein>
<proteinExistence type="predicted"/>
<dbReference type="AlphaFoldDB" id="A0A3G3K3G5"/>
<accession>A0A3G3K3G5</accession>
<reference evidence="1 2" key="1">
    <citation type="submission" date="2018-10" db="EMBL/GenBank/DDBJ databases">
        <title>Genome Sequence of Cohnella sp.</title>
        <authorList>
            <person name="Srinivasan S."/>
            <person name="Kim M.K."/>
        </authorList>
    </citation>
    <scope>NUCLEOTIDE SEQUENCE [LARGE SCALE GENOMIC DNA]</scope>
    <source>
        <strain evidence="1 2">18JY8-7</strain>
    </source>
</reference>
<dbReference type="EMBL" id="CP033433">
    <property type="protein sequence ID" value="AYQ74920.1"/>
    <property type="molecule type" value="Genomic_DNA"/>
</dbReference>
<dbReference type="RefSeq" id="WP_123043000.1">
    <property type="nucleotide sequence ID" value="NZ_CP033433.1"/>
</dbReference>
<organism evidence="1 2">
    <name type="scientific">Cohnella candidum</name>
    <dbReference type="NCBI Taxonomy" id="2674991"/>
    <lineage>
        <taxon>Bacteria</taxon>
        <taxon>Bacillati</taxon>
        <taxon>Bacillota</taxon>
        <taxon>Bacilli</taxon>
        <taxon>Bacillales</taxon>
        <taxon>Paenibacillaceae</taxon>
        <taxon>Cohnella</taxon>
    </lineage>
</organism>
<evidence type="ECO:0000313" key="1">
    <source>
        <dbReference type="EMBL" id="AYQ74920.1"/>
    </source>
</evidence>
<sequence length="137" mass="16217">MIRLKGIFKEQALPLYQKKIAITRLYFDENQNLVGFFTFNEQHHFPAQIALLAIDRRLSTADFYMRIGFRPPVHSRSIISTINYDIPVDRIHLMLQNFVIPTYDMAMRIMLTKRVAGEQLEFSFQARTKWYSLSLEV</sequence>
<evidence type="ECO:0000313" key="2">
    <source>
        <dbReference type="Proteomes" id="UP000269097"/>
    </source>
</evidence>
<name>A0A3G3K3G5_9BACL</name>